<sequence length="123" mass="14970">MIDLSKLSANLMDLIHFMFLFFPIVIYFHRFPIYIVQFMLLFSACVPLSWEFFNNKCFLTVISKNLRGDEEKSYNFSERYLSPLYKTIIKIFHLTDDEIGFNQAINIHLMINIMLLWYYLFYY</sequence>
<evidence type="ECO:0000256" key="1">
    <source>
        <dbReference type="SAM" id="Phobius"/>
    </source>
</evidence>
<dbReference type="EMBL" id="MN738794">
    <property type="protein sequence ID" value="QHT37374.1"/>
    <property type="molecule type" value="Genomic_DNA"/>
</dbReference>
<feature type="transmembrane region" description="Helical" evidence="1">
    <location>
        <begin position="34"/>
        <end position="53"/>
    </location>
</feature>
<feature type="transmembrane region" description="Helical" evidence="1">
    <location>
        <begin position="99"/>
        <end position="120"/>
    </location>
</feature>
<evidence type="ECO:0000313" key="2">
    <source>
        <dbReference type="EMBL" id="QHT37374.1"/>
    </source>
</evidence>
<protein>
    <submittedName>
        <fullName evidence="2">Uncharacterized protein</fullName>
    </submittedName>
</protein>
<keyword evidence="1" id="KW-0812">Transmembrane</keyword>
<keyword evidence="1" id="KW-0472">Membrane</keyword>
<organism evidence="2">
    <name type="scientific">viral metagenome</name>
    <dbReference type="NCBI Taxonomy" id="1070528"/>
    <lineage>
        <taxon>unclassified sequences</taxon>
        <taxon>metagenomes</taxon>
        <taxon>organismal metagenomes</taxon>
    </lineage>
</organism>
<name>A0A6C0F8G1_9ZZZZ</name>
<feature type="transmembrane region" description="Helical" evidence="1">
    <location>
        <begin position="7"/>
        <end position="28"/>
    </location>
</feature>
<reference evidence="2" key="1">
    <citation type="journal article" date="2020" name="Nature">
        <title>Giant virus diversity and host interactions through global metagenomics.</title>
        <authorList>
            <person name="Schulz F."/>
            <person name="Roux S."/>
            <person name="Paez-Espino D."/>
            <person name="Jungbluth S."/>
            <person name="Walsh D.A."/>
            <person name="Denef V.J."/>
            <person name="McMahon K.D."/>
            <person name="Konstantinidis K.T."/>
            <person name="Eloe-Fadrosh E.A."/>
            <person name="Kyrpides N.C."/>
            <person name="Woyke T."/>
        </authorList>
    </citation>
    <scope>NUCLEOTIDE SEQUENCE</scope>
    <source>
        <strain evidence="2">GVMAG-S-ERX555967-131</strain>
    </source>
</reference>
<accession>A0A6C0F8G1</accession>
<keyword evidence="1" id="KW-1133">Transmembrane helix</keyword>
<dbReference type="AlphaFoldDB" id="A0A6C0F8G1"/>
<proteinExistence type="predicted"/>